<dbReference type="Proteomes" id="UP001235939">
    <property type="component" value="Chromosome 22"/>
</dbReference>
<proteinExistence type="predicted"/>
<keyword evidence="2" id="KW-1185">Reference proteome</keyword>
<dbReference type="EMBL" id="CP092884">
    <property type="protein sequence ID" value="UYV82780.1"/>
    <property type="molecule type" value="Genomic_DNA"/>
</dbReference>
<evidence type="ECO:0000313" key="2">
    <source>
        <dbReference type="Proteomes" id="UP001235939"/>
    </source>
</evidence>
<name>A0ABY6LNI1_9ARAC</name>
<reference evidence="1 2" key="1">
    <citation type="submission" date="2022-03" db="EMBL/GenBank/DDBJ databases">
        <title>A chromosomal length assembly of Cordylochernes scorpioides.</title>
        <authorList>
            <person name="Zeh D."/>
            <person name="Zeh J."/>
        </authorList>
    </citation>
    <scope>NUCLEOTIDE SEQUENCE [LARGE SCALE GENOMIC DNA]</scope>
    <source>
        <strain evidence="1">IN4F17</strain>
        <tissue evidence="1">Whole Body</tissue>
    </source>
</reference>
<gene>
    <name evidence="1" type="ORF">LAZ67_22000830</name>
</gene>
<evidence type="ECO:0000313" key="1">
    <source>
        <dbReference type="EMBL" id="UYV82780.1"/>
    </source>
</evidence>
<organism evidence="1 2">
    <name type="scientific">Cordylochernes scorpioides</name>
    <dbReference type="NCBI Taxonomy" id="51811"/>
    <lineage>
        <taxon>Eukaryota</taxon>
        <taxon>Metazoa</taxon>
        <taxon>Ecdysozoa</taxon>
        <taxon>Arthropoda</taxon>
        <taxon>Chelicerata</taxon>
        <taxon>Arachnida</taxon>
        <taxon>Pseudoscorpiones</taxon>
        <taxon>Cheliferoidea</taxon>
        <taxon>Chernetidae</taxon>
        <taxon>Cordylochernes</taxon>
    </lineage>
</organism>
<accession>A0ABY6LNI1</accession>
<protein>
    <submittedName>
        <fullName evidence="1">Uncharacterized protein</fullName>
    </submittedName>
</protein>
<sequence length="250" mass="28527">MADINPEEDIHTEGISVDKYCDQGAHTDLICSMDKTPPPPCVIILVHPKALLKEMGRHDITFTADNAKDHYGGRKFRVHHDSQQLTFPKGIRLETKVLMDSSDNCHRANVHFLGYGPHALPRVSINLLLDIFDKFFASYPVRSTRTAPSFKTIYYWMNEFKNGQKSTQETTSRMAYRCNHTRNGMKNSLHRYGRLTSKDIRGLDTPLHTRTSVKAVGRCGRKGSKEGKDYCVSRKGDDHYLLRFPINNSN</sequence>